<gene>
    <name evidence="2" type="ORF">AKJ40_02485</name>
</gene>
<evidence type="ECO:0000313" key="3">
    <source>
        <dbReference type="Proteomes" id="UP000070341"/>
    </source>
</evidence>
<dbReference type="GO" id="GO:0045547">
    <property type="term" value="F:ditrans,polycis-polyprenyl diphosphate synthase [(2E,6E)-farnesyl diphosphate specific] activity"/>
    <property type="evidence" value="ECO:0007669"/>
    <property type="project" value="TreeGrafter"/>
</dbReference>
<dbReference type="PANTHER" id="PTHR10291:SF43">
    <property type="entry name" value="DEHYDRODOLICHYL DIPHOSPHATE SYNTHASE COMPLEX SUBUNIT DHDDS"/>
    <property type="match status" value="1"/>
</dbReference>
<dbReference type="PROSITE" id="PS01066">
    <property type="entry name" value="UPP_SYNTHASE"/>
    <property type="match status" value="1"/>
</dbReference>
<dbReference type="Pfam" id="PF01255">
    <property type="entry name" value="Prenyltransf"/>
    <property type="match status" value="1"/>
</dbReference>
<dbReference type="PANTHER" id="PTHR10291">
    <property type="entry name" value="DEHYDRODOLICHYL DIPHOSPHATE SYNTHASE FAMILY MEMBER"/>
    <property type="match status" value="1"/>
</dbReference>
<proteinExistence type="predicted"/>
<accession>A0A133UZX7</accession>
<dbReference type="SUPFAM" id="SSF64005">
    <property type="entry name" value="Undecaprenyl diphosphate synthase"/>
    <property type="match status" value="1"/>
</dbReference>
<dbReference type="EMBL" id="LHXU01000033">
    <property type="protein sequence ID" value="KXA99736.1"/>
    <property type="molecule type" value="Genomic_DNA"/>
</dbReference>
<organism evidence="2 3">
    <name type="scientific">candidate division MSBL1 archaeon SCGC-AAA259M10</name>
    <dbReference type="NCBI Taxonomy" id="1698270"/>
    <lineage>
        <taxon>Archaea</taxon>
        <taxon>Methanobacteriati</taxon>
        <taxon>Methanobacteriota</taxon>
        <taxon>candidate division MSBL1</taxon>
    </lineage>
</organism>
<dbReference type="AlphaFoldDB" id="A0A133UZX7"/>
<dbReference type="Gene3D" id="3.40.1180.10">
    <property type="entry name" value="Decaprenyl diphosphate synthase-like"/>
    <property type="match status" value="1"/>
</dbReference>
<feature type="non-terminal residue" evidence="2">
    <location>
        <position position="1"/>
    </location>
</feature>
<comment type="caution">
    <text evidence="2">The sequence shown here is derived from an EMBL/GenBank/DDBJ whole genome shotgun (WGS) entry which is preliminary data.</text>
</comment>
<keyword evidence="1" id="KW-0808">Transferase</keyword>
<dbReference type="InterPro" id="IPR018520">
    <property type="entry name" value="UPP_synth-like_CS"/>
</dbReference>
<dbReference type="GO" id="GO:0016094">
    <property type="term" value="P:polyprenol biosynthetic process"/>
    <property type="evidence" value="ECO:0007669"/>
    <property type="project" value="TreeGrafter"/>
</dbReference>
<evidence type="ECO:0000256" key="1">
    <source>
        <dbReference type="ARBA" id="ARBA00022679"/>
    </source>
</evidence>
<dbReference type="CDD" id="cd00475">
    <property type="entry name" value="Cis_IPPS"/>
    <property type="match status" value="1"/>
</dbReference>
<dbReference type="InterPro" id="IPR036424">
    <property type="entry name" value="UPP_synth-like_sf"/>
</dbReference>
<dbReference type="PATRIC" id="fig|1698270.3.peg.565"/>
<dbReference type="Proteomes" id="UP000070341">
    <property type="component" value="Unassembled WGS sequence"/>
</dbReference>
<dbReference type="FunFam" id="3.40.1180.10:FF:000016">
    <property type="entry name" value="Undecaprenyl diphosphate synthase"/>
    <property type="match status" value="1"/>
</dbReference>
<protein>
    <submittedName>
        <fullName evidence="2">UDP diphosphate synthase</fullName>
    </submittedName>
</protein>
<keyword evidence="3" id="KW-1185">Reference proteome</keyword>
<dbReference type="NCBIfam" id="TIGR00055">
    <property type="entry name" value="uppS"/>
    <property type="match status" value="1"/>
</dbReference>
<dbReference type="InterPro" id="IPR001441">
    <property type="entry name" value="UPP_synth-like"/>
</dbReference>
<name>A0A133UZX7_9EURY</name>
<evidence type="ECO:0000313" key="2">
    <source>
        <dbReference type="EMBL" id="KXA99736.1"/>
    </source>
</evidence>
<sequence length="113" mass="13424">EYDNYFLNIAIGYSGRQELVNAVRKICKSVKDDELDIEDINKDVIEENLYTADLPDPDLIIRTSGEERLSGFLLWQSAYSELYFCEAYWPEFDKINFFQAVSNFQERERRYGR</sequence>
<reference evidence="2 3" key="1">
    <citation type="journal article" date="2016" name="Sci. Rep.">
        <title>Metabolic traits of an uncultured archaeal lineage -MSBL1- from brine pools of the Red Sea.</title>
        <authorList>
            <person name="Mwirichia R."/>
            <person name="Alam I."/>
            <person name="Rashid M."/>
            <person name="Vinu M."/>
            <person name="Ba-Alawi W."/>
            <person name="Anthony Kamau A."/>
            <person name="Kamanda Ngugi D."/>
            <person name="Goker M."/>
            <person name="Klenk H.P."/>
            <person name="Bajic V."/>
            <person name="Stingl U."/>
        </authorList>
    </citation>
    <scope>NUCLEOTIDE SEQUENCE [LARGE SCALE GENOMIC DNA]</scope>
    <source>
        <strain evidence="2">SCGC-AAA259M10</strain>
    </source>
</reference>